<gene>
    <name evidence="4" type="ORF">SAMN05444401_2516</name>
</gene>
<keyword evidence="2" id="KW-0472">Membrane</keyword>
<dbReference type="PANTHER" id="PTHR10566">
    <property type="entry name" value="CHAPERONE-ACTIVITY OF BC1 COMPLEX CABC1 -RELATED"/>
    <property type="match status" value="1"/>
</dbReference>
<evidence type="ECO:0000313" key="5">
    <source>
        <dbReference type="Proteomes" id="UP000184080"/>
    </source>
</evidence>
<dbReference type="InterPro" id="IPR000719">
    <property type="entry name" value="Prot_kinase_dom"/>
</dbReference>
<feature type="transmembrane region" description="Helical" evidence="2">
    <location>
        <begin position="475"/>
        <end position="494"/>
    </location>
</feature>
<keyword evidence="2" id="KW-1133">Transmembrane helix</keyword>
<evidence type="ECO:0000313" key="4">
    <source>
        <dbReference type="EMBL" id="SHJ21393.1"/>
    </source>
</evidence>
<dbReference type="InterPro" id="IPR050154">
    <property type="entry name" value="UbiB_kinase"/>
</dbReference>
<dbReference type="Proteomes" id="UP000184080">
    <property type="component" value="Unassembled WGS sequence"/>
</dbReference>
<dbReference type="RefSeq" id="WP_073007004.1">
    <property type="nucleotide sequence ID" value="NZ_FQZO01000003.1"/>
</dbReference>
<dbReference type="SUPFAM" id="SSF56112">
    <property type="entry name" value="Protein kinase-like (PK-like)"/>
    <property type="match status" value="1"/>
</dbReference>
<dbReference type="CDD" id="cd05121">
    <property type="entry name" value="ABC1_ADCK3-like"/>
    <property type="match status" value="1"/>
</dbReference>
<evidence type="ECO:0000259" key="3">
    <source>
        <dbReference type="PROSITE" id="PS50011"/>
    </source>
</evidence>
<keyword evidence="5" id="KW-1185">Reference proteome</keyword>
<evidence type="ECO:0000256" key="1">
    <source>
        <dbReference type="ARBA" id="ARBA00009670"/>
    </source>
</evidence>
<proteinExistence type="inferred from homology"/>
<dbReference type="EMBL" id="FQZO01000003">
    <property type="protein sequence ID" value="SHJ21393.1"/>
    <property type="molecule type" value="Genomic_DNA"/>
</dbReference>
<keyword evidence="4" id="KW-0830">Ubiquinone</keyword>
<dbReference type="PROSITE" id="PS50011">
    <property type="entry name" value="PROTEIN_KINASE_DOM"/>
    <property type="match status" value="1"/>
</dbReference>
<comment type="similarity">
    <text evidence="1">Belongs to the protein kinase superfamily. ADCK protein kinase family.</text>
</comment>
<name>A0A1M6HGS0_9CLOT</name>
<keyword evidence="2" id="KW-0812">Transmembrane</keyword>
<dbReference type="AlphaFoldDB" id="A0A1M6HGS0"/>
<dbReference type="STRING" id="1121298.SAMN05444401_2516"/>
<feature type="transmembrane region" description="Helical" evidence="2">
    <location>
        <begin position="500"/>
        <end position="523"/>
    </location>
</feature>
<accession>A0A1M6HGS0</accession>
<sequence length="531" mass="60256">MANSDEKKRVREIISVFIKHGMKDGIKSVTDPYQIRLAFEELGPTFVKIGQILSTRADILPKEYILEFEKLQDDVKGEPYENVKVIIEENLGCPIDEVFRSFKRNPEASASMAVVHRGVLKDGEEVVIKVQRPGIRETMMRDISVLRKISRFAKIAPQSDVIDVRDIIEELSQAINRELDFNIEASNIDIFRENNKDIDCIDCPKVYDDYTTSKILVMEYVKGTKIDDIENLKEKGYDLEDISVKLANNYFKQIFKDGFFHADPHPGNILIRDGKIVYIDFGLVGNIDKGMRDKFLEFLYGVASRNVEVMMYSIMKIGIQKDTINTKKLYSDIESIYNTYIETNLSDIDLPQMMEQVFNACRKNNIAIPKNVTMMMKGLITIEGLVEKINPDLNIMNVAVPFVKQQMLEKKDIKHEFLEQLENVYLLSKSGVKIPVKLLELINTTLAGKLKVQLELEDNNLEQGFNDLNKMVNRMTFGLIIASIIVGSAIIVNSNAGPKIYGISAFGAIGYLGAGIMGIWLLYSILKSGKM</sequence>
<dbReference type="PANTHER" id="PTHR10566:SF113">
    <property type="entry name" value="PROTEIN ACTIVITY OF BC1 COMPLEX KINASE 7, CHLOROPLASTIC"/>
    <property type="match status" value="1"/>
</dbReference>
<dbReference type="OrthoDB" id="9795390at2"/>
<evidence type="ECO:0000256" key="2">
    <source>
        <dbReference type="SAM" id="Phobius"/>
    </source>
</evidence>
<dbReference type="Pfam" id="PF03109">
    <property type="entry name" value="ABC1"/>
    <property type="match status" value="1"/>
</dbReference>
<feature type="domain" description="Protein kinase" evidence="3">
    <location>
        <begin position="80"/>
        <end position="426"/>
    </location>
</feature>
<organism evidence="4 5">
    <name type="scientific">Clostridium amylolyticum</name>
    <dbReference type="NCBI Taxonomy" id="1121298"/>
    <lineage>
        <taxon>Bacteria</taxon>
        <taxon>Bacillati</taxon>
        <taxon>Bacillota</taxon>
        <taxon>Clostridia</taxon>
        <taxon>Eubacteriales</taxon>
        <taxon>Clostridiaceae</taxon>
        <taxon>Clostridium</taxon>
    </lineage>
</organism>
<dbReference type="GO" id="GO:0005524">
    <property type="term" value="F:ATP binding"/>
    <property type="evidence" value="ECO:0007669"/>
    <property type="project" value="InterPro"/>
</dbReference>
<dbReference type="Gene3D" id="1.10.510.10">
    <property type="entry name" value="Transferase(Phosphotransferase) domain 1"/>
    <property type="match status" value="1"/>
</dbReference>
<reference evidence="4 5" key="1">
    <citation type="submission" date="2016-11" db="EMBL/GenBank/DDBJ databases">
        <authorList>
            <person name="Jaros S."/>
            <person name="Januszkiewicz K."/>
            <person name="Wedrychowicz H."/>
        </authorList>
    </citation>
    <scope>NUCLEOTIDE SEQUENCE [LARGE SCALE GENOMIC DNA]</scope>
    <source>
        <strain evidence="4 5">DSM 21864</strain>
    </source>
</reference>
<dbReference type="InterPro" id="IPR011009">
    <property type="entry name" value="Kinase-like_dom_sf"/>
</dbReference>
<dbReference type="InterPro" id="IPR004147">
    <property type="entry name" value="ABC1_dom"/>
</dbReference>
<protein>
    <submittedName>
        <fullName evidence="4">Ubiquinone biosynthesis protein</fullName>
    </submittedName>
</protein>
<dbReference type="GO" id="GO:0004672">
    <property type="term" value="F:protein kinase activity"/>
    <property type="evidence" value="ECO:0007669"/>
    <property type="project" value="InterPro"/>
</dbReference>